<dbReference type="EC" id="2.4.1.-" evidence="5"/>
<dbReference type="GO" id="GO:0080044">
    <property type="term" value="F:quercetin 7-O-glucosyltransferase activity"/>
    <property type="evidence" value="ECO:0007669"/>
    <property type="project" value="TreeGrafter"/>
</dbReference>
<sequence length="483" mass="54032">MAFKDERKQETHVLLVAFSSQGHLNPMLRLGKCLASKGLQVTLATTEVARQKMLDSNNLSSTTTITNNSNMQIRLEFFSDGLSIDYDRKANLDHYMDSLSKFGPQNLSTLMDNFSQGGQQKFSCIINNPFVPWVSDVAAQHGIPCAMLWIQPCSLYAIYYRFYNQLNTFPMSTDHKMDVELPGLPLLHYEDLPSFVLPSNTFNSFPKLFSEMFKSMEKLKWVLGNSFYELEKDAIESMTGICPIIPIGPLVPSILLGNGESNDIGVDMWKPDETCITWLDDKLNSSVIYVSFGSIVVLSAKQMEELALGLRNSNRPFLWVVKPSDYTTKDGKGELPTGFLENIEGQGLVVKWCPQTEVLMHPAISCFITHCGWNSTLEAVASGVPVISFPQWTDQPTNAKLITDVFRNGVRFGPDQDGLVSKEEVERCISEIMDGPKGEEFKKRGLKLKEAARKAVAEGGSSDHNIQMFMDEIIGRDNNDPSM</sequence>
<dbReference type="FunFam" id="3.40.50.2000:FF:000019">
    <property type="entry name" value="Glycosyltransferase"/>
    <property type="match status" value="1"/>
</dbReference>
<evidence type="ECO:0000256" key="3">
    <source>
        <dbReference type="ARBA" id="ARBA00022679"/>
    </source>
</evidence>
<dbReference type="Gene3D" id="3.40.50.2000">
    <property type="entry name" value="Glycogen Phosphorylase B"/>
    <property type="match status" value="2"/>
</dbReference>
<evidence type="ECO:0000256" key="1">
    <source>
        <dbReference type="ARBA" id="ARBA00009995"/>
    </source>
</evidence>
<keyword evidence="2 4" id="KW-0328">Glycosyltransferase</keyword>
<dbReference type="SUPFAM" id="SSF53756">
    <property type="entry name" value="UDP-Glycosyltransferase/glycogen phosphorylase"/>
    <property type="match status" value="1"/>
</dbReference>
<name>A0A835ITF4_9MAGN</name>
<gene>
    <name evidence="6" type="ORF">IFM89_029182</name>
</gene>
<dbReference type="InterPro" id="IPR035595">
    <property type="entry name" value="UDP_glycos_trans_CS"/>
</dbReference>
<dbReference type="EMBL" id="JADFTS010000002">
    <property type="protein sequence ID" value="KAF9621962.1"/>
    <property type="molecule type" value="Genomic_DNA"/>
</dbReference>
<evidence type="ECO:0000313" key="7">
    <source>
        <dbReference type="Proteomes" id="UP000631114"/>
    </source>
</evidence>
<proteinExistence type="inferred from homology"/>
<organism evidence="6 7">
    <name type="scientific">Coptis chinensis</name>
    <dbReference type="NCBI Taxonomy" id="261450"/>
    <lineage>
        <taxon>Eukaryota</taxon>
        <taxon>Viridiplantae</taxon>
        <taxon>Streptophyta</taxon>
        <taxon>Embryophyta</taxon>
        <taxon>Tracheophyta</taxon>
        <taxon>Spermatophyta</taxon>
        <taxon>Magnoliopsida</taxon>
        <taxon>Ranunculales</taxon>
        <taxon>Ranunculaceae</taxon>
        <taxon>Coptidoideae</taxon>
        <taxon>Coptis</taxon>
    </lineage>
</organism>
<keyword evidence="7" id="KW-1185">Reference proteome</keyword>
<protein>
    <recommendedName>
        <fullName evidence="5">Glycosyltransferase</fullName>
        <ecNumber evidence="5">2.4.1.-</ecNumber>
    </recommendedName>
</protein>
<dbReference type="CDD" id="cd03784">
    <property type="entry name" value="GT1_Gtf-like"/>
    <property type="match status" value="1"/>
</dbReference>
<dbReference type="PROSITE" id="PS00375">
    <property type="entry name" value="UDPGT"/>
    <property type="match status" value="1"/>
</dbReference>
<dbReference type="InterPro" id="IPR002213">
    <property type="entry name" value="UDP_glucos_trans"/>
</dbReference>
<dbReference type="Proteomes" id="UP000631114">
    <property type="component" value="Unassembled WGS sequence"/>
</dbReference>
<keyword evidence="3 4" id="KW-0808">Transferase</keyword>
<evidence type="ECO:0000256" key="2">
    <source>
        <dbReference type="ARBA" id="ARBA00022676"/>
    </source>
</evidence>
<evidence type="ECO:0000256" key="5">
    <source>
        <dbReference type="RuleBase" id="RU362057"/>
    </source>
</evidence>
<dbReference type="GO" id="GO:0080043">
    <property type="term" value="F:quercetin 3-O-glucosyltransferase activity"/>
    <property type="evidence" value="ECO:0007669"/>
    <property type="project" value="TreeGrafter"/>
</dbReference>
<accession>A0A835ITF4</accession>
<dbReference type="OrthoDB" id="5835829at2759"/>
<reference evidence="6 7" key="1">
    <citation type="submission" date="2020-10" db="EMBL/GenBank/DDBJ databases">
        <title>The Coptis chinensis genome and diversification of protoberbering-type alkaloids.</title>
        <authorList>
            <person name="Wang B."/>
            <person name="Shu S."/>
            <person name="Song C."/>
            <person name="Liu Y."/>
        </authorList>
    </citation>
    <scope>NUCLEOTIDE SEQUENCE [LARGE SCALE GENOMIC DNA]</scope>
    <source>
        <strain evidence="6">HL-2020</strain>
        <tissue evidence="6">Leaf</tissue>
    </source>
</reference>
<dbReference type="PANTHER" id="PTHR11926:SF1441">
    <property type="entry name" value="GLYCOSYLTRANSFERASE"/>
    <property type="match status" value="1"/>
</dbReference>
<evidence type="ECO:0000313" key="6">
    <source>
        <dbReference type="EMBL" id="KAF9621962.1"/>
    </source>
</evidence>
<dbReference type="Pfam" id="PF00201">
    <property type="entry name" value="UDPGT"/>
    <property type="match status" value="1"/>
</dbReference>
<dbReference type="FunFam" id="3.40.50.2000:FF:000101">
    <property type="entry name" value="Glycosyltransferase"/>
    <property type="match status" value="1"/>
</dbReference>
<evidence type="ECO:0000256" key="4">
    <source>
        <dbReference type="RuleBase" id="RU003718"/>
    </source>
</evidence>
<dbReference type="AlphaFoldDB" id="A0A835ITF4"/>
<comment type="similarity">
    <text evidence="1 4">Belongs to the UDP-glycosyltransferase family.</text>
</comment>
<dbReference type="PANTHER" id="PTHR11926">
    <property type="entry name" value="GLUCOSYL/GLUCURONOSYL TRANSFERASES"/>
    <property type="match status" value="1"/>
</dbReference>
<comment type="caution">
    <text evidence="6">The sequence shown here is derived from an EMBL/GenBank/DDBJ whole genome shotgun (WGS) entry which is preliminary data.</text>
</comment>